<dbReference type="PANTHER" id="PTHR23342">
    <property type="entry name" value="N-ACETYLGLUTAMATE SYNTHASE"/>
    <property type="match status" value="1"/>
</dbReference>
<feature type="site" description="Transition state stabilizer" evidence="9">
    <location>
        <position position="36"/>
    </location>
</feature>
<dbReference type="NCBIfam" id="TIGR00761">
    <property type="entry name" value="argB"/>
    <property type="match status" value="1"/>
</dbReference>
<evidence type="ECO:0000259" key="10">
    <source>
        <dbReference type="Pfam" id="PF00696"/>
    </source>
</evidence>
<keyword evidence="12" id="KW-1185">Reference proteome</keyword>
<feature type="binding site" evidence="9">
    <location>
        <begin position="71"/>
        <end position="72"/>
    </location>
    <ligand>
        <name>substrate</name>
    </ligand>
</feature>
<dbReference type="InterPro" id="IPR001057">
    <property type="entry name" value="Glu/AcGlu_kinase"/>
</dbReference>
<keyword evidence="5 9" id="KW-0547">Nucleotide-binding</keyword>
<dbReference type="InterPro" id="IPR037528">
    <property type="entry name" value="ArgB"/>
</dbReference>
<protein>
    <recommendedName>
        <fullName evidence="9">Acetylglutamate kinase</fullName>
        <ecNumber evidence="9">2.7.2.8</ecNumber>
    </recommendedName>
    <alternativeName>
        <fullName evidence="9">N-acetyl-L-glutamate 5-phosphotransferase</fullName>
    </alternativeName>
    <alternativeName>
        <fullName evidence="9">NAG kinase</fullName>
        <shortName evidence="9">NAGK</shortName>
    </alternativeName>
</protein>
<evidence type="ECO:0000313" key="12">
    <source>
        <dbReference type="Proteomes" id="UP000290958"/>
    </source>
</evidence>
<dbReference type="InterPro" id="IPR041727">
    <property type="entry name" value="NAGK-C"/>
</dbReference>
<evidence type="ECO:0000256" key="2">
    <source>
        <dbReference type="ARBA" id="ARBA00022571"/>
    </source>
</evidence>
<name>A0A4Q1KME9_9SPHN</name>
<dbReference type="Gene3D" id="3.40.1160.10">
    <property type="entry name" value="Acetylglutamate kinase-like"/>
    <property type="match status" value="1"/>
</dbReference>
<dbReference type="PIRSF" id="PIRSF000728">
    <property type="entry name" value="NAGK"/>
    <property type="match status" value="1"/>
</dbReference>
<evidence type="ECO:0000256" key="4">
    <source>
        <dbReference type="ARBA" id="ARBA00022679"/>
    </source>
</evidence>
<dbReference type="UniPathway" id="UPA00068">
    <property type="reaction ID" value="UER00107"/>
</dbReference>
<comment type="catalytic activity">
    <reaction evidence="8 9">
        <text>N-acetyl-L-glutamate + ATP = N-acetyl-L-glutamyl 5-phosphate + ADP</text>
        <dbReference type="Rhea" id="RHEA:14629"/>
        <dbReference type="ChEBI" id="CHEBI:30616"/>
        <dbReference type="ChEBI" id="CHEBI:44337"/>
        <dbReference type="ChEBI" id="CHEBI:57936"/>
        <dbReference type="ChEBI" id="CHEBI:456216"/>
        <dbReference type="EC" id="2.7.2.8"/>
    </reaction>
</comment>
<keyword evidence="7 9" id="KW-0067">ATP-binding</keyword>
<comment type="caution">
    <text evidence="11">The sequence shown here is derived from an EMBL/GenBank/DDBJ whole genome shotgun (WGS) entry which is preliminary data.</text>
</comment>
<dbReference type="OrthoDB" id="9803155at2"/>
<dbReference type="EMBL" id="SBKP01000002">
    <property type="protein sequence ID" value="RXR30369.1"/>
    <property type="molecule type" value="Genomic_DNA"/>
</dbReference>
<dbReference type="GO" id="GO:0005524">
    <property type="term" value="F:ATP binding"/>
    <property type="evidence" value="ECO:0007669"/>
    <property type="project" value="UniProtKB-UniRule"/>
</dbReference>
<evidence type="ECO:0000256" key="3">
    <source>
        <dbReference type="ARBA" id="ARBA00022605"/>
    </source>
</evidence>
<comment type="function">
    <text evidence="9">Catalyzes the ATP-dependent phosphorylation of N-acetyl-L-glutamate.</text>
</comment>
<dbReference type="EC" id="2.7.2.8" evidence="9"/>
<evidence type="ECO:0000256" key="1">
    <source>
        <dbReference type="ARBA" id="ARBA00004828"/>
    </source>
</evidence>
<dbReference type="GO" id="GO:0042450">
    <property type="term" value="P:L-arginine biosynthetic process via ornithine"/>
    <property type="evidence" value="ECO:0007669"/>
    <property type="project" value="UniProtKB-UniRule"/>
</dbReference>
<gene>
    <name evidence="9 11" type="primary">argB</name>
    <name evidence="11" type="ORF">EQG66_03315</name>
</gene>
<feature type="binding site" evidence="9">
    <location>
        <position position="93"/>
    </location>
    <ligand>
        <name>substrate</name>
    </ligand>
</feature>
<keyword evidence="4 9" id="KW-0808">Transferase</keyword>
<dbReference type="InterPro" id="IPR001048">
    <property type="entry name" value="Asp/Glu/Uridylate_kinase"/>
</dbReference>
<dbReference type="HAMAP" id="MF_00082">
    <property type="entry name" value="ArgB"/>
    <property type="match status" value="1"/>
</dbReference>
<dbReference type="PANTHER" id="PTHR23342:SF0">
    <property type="entry name" value="N-ACETYLGLUTAMATE SYNTHASE, MITOCHONDRIAL"/>
    <property type="match status" value="1"/>
</dbReference>
<feature type="site" description="Transition state stabilizer" evidence="9">
    <location>
        <position position="259"/>
    </location>
</feature>
<dbReference type="FunFam" id="3.40.1160.10:FF:000004">
    <property type="entry name" value="Acetylglutamate kinase"/>
    <property type="match status" value="1"/>
</dbReference>
<comment type="similarity">
    <text evidence="9">Belongs to the acetylglutamate kinase family. ArgB subfamily.</text>
</comment>
<dbReference type="GO" id="GO:0003991">
    <property type="term" value="F:acetylglutamate kinase activity"/>
    <property type="evidence" value="ECO:0007669"/>
    <property type="project" value="UniProtKB-UniRule"/>
</dbReference>
<keyword evidence="3 9" id="KW-0028">Amino-acid biosynthesis</keyword>
<sequence length="301" mass="31513">MSNKHAPEPALLAKAETLVEALPYIQRYTGETFVVKYGGHAMGDPEAARDFAEDVVLMKAVGINVVVVHGGGPQIGAMLKRLGVESQFVGGLRVTDAETAQIAEMVLAGSINKEIVGWIAQAGGRAVGISGKDGGLVLCEKVGGKREADPNSGIERHVDLGFVGDPVQVDRRILDTLCRDGIIPVVAPVGIGADGHTYNVNADTMAGAIAAELKAKRFFLLTDVPGVLDKQGELMTDLNPARIRALQSDGTITGGMIPKLDTCVHAVEAGVDAAVILDGRVPHAMLLEIFTRRGAGTLVRG</sequence>
<organism evidence="11 12">
    <name type="scientific">Sphingobium fluviale</name>
    <dbReference type="NCBI Taxonomy" id="2506423"/>
    <lineage>
        <taxon>Bacteria</taxon>
        <taxon>Pseudomonadati</taxon>
        <taxon>Pseudomonadota</taxon>
        <taxon>Alphaproteobacteria</taxon>
        <taxon>Sphingomonadales</taxon>
        <taxon>Sphingomonadaceae</taxon>
        <taxon>Sphingobium</taxon>
    </lineage>
</organism>
<evidence type="ECO:0000256" key="9">
    <source>
        <dbReference type="HAMAP-Rule" id="MF_00082"/>
    </source>
</evidence>
<evidence type="ECO:0000256" key="5">
    <source>
        <dbReference type="ARBA" id="ARBA00022741"/>
    </source>
</evidence>
<proteinExistence type="inferred from homology"/>
<dbReference type="PRINTS" id="PR00474">
    <property type="entry name" value="GLU5KINASE"/>
</dbReference>
<dbReference type="GO" id="GO:0005737">
    <property type="term" value="C:cytoplasm"/>
    <property type="evidence" value="ECO:0007669"/>
    <property type="project" value="UniProtKB-SubCell"/>
</dbReference>
<dbReference type="Proteomes" id="UP000290958">
    <property type="component" value="Unassembled WGS sequence"/>
</dbReference>
<dbReference type="RefSeq" id="WP_129403119.1">
    <property type="nucleotide sequence ID" value="NZ_SBKP01000002.1"/>
</dbReference>
<evidence type="ECO:0000256" key="8">
    <source>
        <dbReference type="ARBA" id="ARBA00048141"/>
    </source>
</evidence>
<comment type="subcellular location">
    <subcellularLocation>
        <location evidence="9">Cytoplasm</location>
    </subcellularLocation>
</comment>
<evidence type="ECO:0000256" key="6">
    <source>
        <dbReference type="ARBA" id="ARBA00022777"/>
    </source>
</evidence>
<dbReference type="AlphaFoldDB" id="A0A4Q1KME9"/>
<dbReference type="InterPro" id="IPR036393">
    <property type="entry name" value="AceGlu_kinase-like_sf"/>
</dbReference>
<dbReference type="CDD" id="cd04250">
    <property type="entry name" value="AAK_NAGK-C"/>
    <property type="match status" value="1"/>
</dbReference>
<dbReference type="InterPro" id="IPR004662">
    <property type="entry name" value="AcgluKinase_fam"/>
</dbReference>
<keyword evidence="9" id="KW-0963">Cytoplasm</keyword>
<evidence type="ECO:0000256" key="7">
    <source>
        <dbReference type="ARBA" id="ARBA00022840"/>
    </source>
</evidence>
<keyword evidence="2 9" id="KW-0055">Arginine biosynthesis</keyword>
<dbReference type="SUPFAM" id="SSF53633">
    <property type="entry name" value="Carbamate kinase-like"/>
    <property type="match status" value="1"/>
</dbReference>
<reference evidence="12" key="1">
    <citation type="submission" date="2019-01" db="EMBL/GenBank/DDBJ databases">
        <title>Cytophagaceae bacterium strain CAR-16.</title>
        <authorList>
            <person name="Chen W.-M."/>
        </authorList>
    </citation>
    <scope>NUCLEOTIDE SEQUENCE [LARGE SCALE GENOMIC DNA]</scope>
    <source>
        <strain evidence="12">CHR27</strain>
    </source>
</reference>
<dbReference type="Pfam" id="PF00696">
    <property type="entry name" value="AA_kinase"/>
    <property type="match status" value="1"/>
</dbReference>
<evidence type="ECO:0000313" key="11">
    <source>
        <dbReference type="EMBL" id="RXR30369.1"/>
    </source>
</evidence>
<feature type="domain" description="Aspartate/glutamate/uridylate kinase" evidence="10">
    <location>
        <begin position="32"/>
        <end position="277"/>
    </location>
</feature>
<accession>A0A4Q1KME9</accession>
<feature type="binding site" evidence="9">
    <location>
        <position position="199"/>
    </location>
    <ligand>
        <name>substrate</name>
    </ligand>
</feature>
<keyword evidence="6 9" id="KW-0418">Kinase</keyword>
<comment type="pathway">
    <text evidence="1 9">Amino-acid biosynthesis; L-arginine biosynthesis; N(2)-acetyl-L-ornithine from L-glutamate: step 2/4.</text>
</comment>